<dbReference type="SMART" id="SM00343">
    <property type="entry name" value="ZnF_C2HC"/>
    <property type="match status" value="1"/>
</dbReference>
<keyword evidence="1" id="KW-0863">Zinc-finger</keyword>
<dbReference type="AlphaFoldDB" id="A0A4Y2LU88"/>
<dbReference type="GO" id="GO:0003676">
    <property type="term" value="F:nucleic acid binding"/>
    <property type="evidence" value="ECO:0007669"/>
    <property type="project" value="InterPro"/>
</dbReference>
<keyword evidence="1" id="KW-0479">Metal-binding</keyword>
<dbReference type="Pfam" id="PF14223">
    <property type="entry name" value="Retrotran_gag_2"/>
    <property type="match status" value="1"/>
</dbReference>
<dbReference type="GO" id="GO:0008270">
    <property type="term" value="F:zinc ion binding"/>
    <property type="evidence" value="ECO:0007669"/>
    <property type="project" value="UniProtKB-KW"/>
</dbReference>
<keyword evidence="1" id="KW-0862">Zinc</keyword>
<feature type="domain" description="CCHC-type" evidence="2">
    <location>
        <begin position="157"/>
        <end position="171"/>
    </location>
</feature>
<keyword evidence="4" id="KW-1185">Reference proteome</keyword>
<name>A0A4Y2LU88_ARAVE</name>
<dbReference type="PANTHER" id="PTHR47592">
    <property type="entry name" value="PBF68 PROTEIN"/>
    <property type="match status" value="1"/>
</dbReference>
<proteinExistence type="predicted"/>
<dbReference type="OrthoDB" id="7616520at2759"/>
<dbReference type="Proteomes" id="UP000499080">
    <property type="component" value="Unassembled WGS sequence"/>
</dbReference>
<accession>A0A4Y2LU88</accession>
<dbReference type="PANTHER" id="PTHR47592:SF24">
    <property type="entry name" value="BNACNNG30200D PROTEIN"/>
    <property type="match status" value="1"/>
</dbReference>
<protein>
    <recommendedName>
        <fullName evidence="2">CCHC-type domain-containing protein</fullName>
    </recommendedName>
</protein>
<gene>
    <name evidence="3" type="ORF">AVEN_73463_1</name>
</gene>
<reference evidence="3 4" key="1">
    <citation type="journal article" date="2019" name="Sci. Rep.">
        <title>Orb-weaving spider Araneus ventricosus genome elucidates the spidroin gene catalogue.</title>
        <authorList>
            <person name="Kono N."/>
            <person name="Nakamura H."/>
            <person name="Ohtoshi R."/>
            <person name="Moran D.A.P."/>
            <person name="Shinohara A."/>
            <person name="Yoshida Y."/>
            <person name="Fujiwara M."/>
            <person name="Mori M."/>
            <person name="Tomita M."/>
            <person name="Arakawa K."/>
        </authorList>
    </citation>
    <scope>NUCLEOTIDE SEQUENCE [LARGE SCALE GENOMIC DNA]</scope>
</reference>
<evidence type="ECO:0000313" key="3">
    <source>
        <dbReference type="EMBL" id="GBN18112.1"/>
    </source>
</evidence>
<evidence type="ECO:0000259" key="2">
    <source>
        <dbReference type="PROSITE" id="PS50158"/>
    </source>
</evidence>
<dbReference type="InterPro" id="IPR036875">
    <property type="entry name" value="Znf_CCHC_sf"/>
</dbReference>
<sequence length="359" mass="40762">MERGLFKFIDKSESVLVVGATIREKMEFEHQKCKALATIYLSLEESQKDLVAEAETAKEAWTLLEEIYQPKSRARIAQQLHLLVMIEHLSPEFDNIVQQICQLNDDEFLPDKVRTILLAEEGRILYKQAKEIVNSKVLVTEEKKNFVTLKKNRAKVCLYCKKFGHLASECPLKSTKDHSMKDKTPLAIYASALYADSEETDWTIDTSATDHFSNKKELFQDYKELKNKNAALGEGNTIICGIGNIVLEIKKNGEKSRPTLLNVLHAPQMRRNLISGRLIDKTGLTDVIRDKKIKANYPSGDETFIAYLKKNFYALQAKVLKSSSSNLEQIDKVPASHNTSKTGNTEFHIPDLGIKMLRI</sequence>
<dbReference type="Pfam" id="PF22936">
    <property type="entry name" value="Pol_BBD"/>
    <property type="match status" value="1"/>
</dbReference>
<dbReference type="Gene3D" id="4.10.60.10">
    <property type="entry name" value="Zinc finger, CCHC-type"/>
    <property type="match status" value="1"/>
</dbReference>
<dbReference type="InterPro" id="IPR054722">
    <property type="entry name" value="PolX-like_BBD"/>
</dbReference>
<dbReference type="EMBL" id="BGPR01006338">
    <property type="protein sequence ID" value="GBN18112.1"/>
    <property type="molecule type" value="Genomic_DNA"/>
</dbReference>
<dbReference type="PROSITE" id="PS50158">
    <property type="entry name" value="ZF_CCHC"/>
    <property type="match status" value="1"/>
</dbReference>
<comment type="caution">
    <text evidence="3">The sequence shown here is derived from an EMBL/GenBank/DDBJ whole genome shotgun (WGS) entry which is preliminary data.</text>
</comment>
<evidence type="ECO:0000256" key="1">
    <source>
        <dbReference type="PROSITE-ProRule" id="PRU00047"/>
    </source>
</evidence>
<evidence type="ECO:0000313" key="4">
    <source>
        <dbReference type="Proteomes" id="UP000499080"/>
    </source>
</evidence>
<dbReference type="InterPro" id="IPR001878">
    <property type="entry name" value="Znf_CCHC"/>
</dbReference>
<dbReference type="SUPFAM" id="SSF57756">
    <property type="entry name" value="Retrovirus zinc finger-like domains"/>
    <property type="match status" value="1"/>
</dbReference>
<organism evidence="3 4">
    <name type="scientific">Araneus ventricosus</name>
    <name type="common">Orbweaver spider</name>
    <name type="synonym">Epeira ventricosa</name>
    <dbReference type="NCBI Taxonomy" id="182803"/>
    <lineage>
        <taxon>Eukaryota</taxon>
        <taxon>Metazoa</taxon>
        <taxon>Ecdysozoa</taxon>
        <taxon>Arthropoda</taxon>
        <taxon>Chelicerata</taxon>
        <taxon>Arachnida</taxon>
        <taxon>Araneae</taxon>
        <taxon>Araneomorphae</taxon>
        <taxon>Entelegynae</taxon>
        <taxon>Araneoidea</taxon>
        <taxon>Araneidae</taxon>
        <taxon>Araneus</taxon>
    </lineage>
</organism>